<keyword evidence="3" id="KW-1185">Reference proteome</keyword>
<dbReference type="AlphaFoldDB" id="A0A135T4F5"/>
<feature type="compositionally biased region" description="Polar residues" evidence="1">
    <location>
        <begin position="305"/>
        <end position="316"/>
    </location>
</feature>
<dbReference type="OrthoDB" id="4500473at2759"/>
<proteinExistence type="predicted"/>
<protein>
    <submittedName>
        <fullName evidence="2">Uncharacterized protein</fullName>
    </submittedName>
</protein>
<evidence type="ECO:0000313" key="3">
    <source>
        <dbReference type="Proteomes" id="UP000070328"/>
    </source>
</evidence>
<evidence type="ECO:0000313" key="2">
    <source>
        <dbReference type="EMBL" id="KXH43021.1"/>
    </source>
</evidence>
<gene>
    <name evidence="2" type="ORF">CSIM01_01775</name>
</gene>
<name>A0A135T4F5_9PEZI</name>
<organism evidence="2 3">
    <name type="scientific">Colletotrichum simmondsii</name>
    <dbReference type="NCBI Taxonomy" id="703756"/>
    <lineage>
        <taxon>Eukaryota</taxon>
        <taxon>Fungi</taxon>
        <taxon>Dikarya</taxon>
        <taxon>Ascomycota</taxon>
        <taxon>Pezizomycotina</taxon>
        <taxon>Sordariomycetes</taxon>
        <taxon>Hypocreomycetidae</taxon>
        <taxon>Glomerellales</taxon>
        <taxon>Glomerellaceae</taxon>
        <taxon>Colletotrichum</taxon>
        <taxon>Colletotrichum acutatum species complex</taxon>
    </lineage>
</organism>
<dbReference type="EMBL" id="JFBX01000289">
    <property type="protein sequence ID" value="KXH43021.1"/>
    <property type="molecule type" value="Genomic_DNA"/>
</dbReference>
<feature type="region of interest" description="Disordered" evidence="1">
    <location>
        <begin position="302"/>
        <end position="321"/>
    </location>
</feature>
<sequence length="345" mass="38038">MEKCWFVLRNTHYPPPIGLTNDVAGCTGQLKGLYCCGHIVPDLSHFDDVINTRGPLEIPMDMPIIHTSHDDSIYKKKSGPSMNHSVQISAPIMAAAGITATTSAGIAFQNTVINHAGFEALDSYMMRPTHSYIEDSIATSDVSRYIQRSKRMGSWSCFMITGMIVARGAKVARSETRNIGVQAGLGAGFPGVADVGFNIDSSSENNLSLSSGHVSDFVWAVQVIKIRKGIMDPTWNHEIQCKGSTFMDPRAALIEMKDTLRKEGAANKKMIAPGDGSEIFDIQRPRVQKSLNRGKEIQISKETAKQNSESNASYDSTEQDSLETLHKEQKFYLEKILERLARSLH</sequence>
<evidence type="ECO:0000256" key="1">
    <source>
        <dbReference type="SAM" id="MobiDB-lite"/>
    </source>
</evidence>
<comment type="caution">
    <text evidence="2">The sequence shown here is derived from an EMBL/GenBank/DDBJ whole genome shotgun (WGS) entry which is preliminary data.</text>
</comment>
<dbReference type="Proteomes" id="UP000070328">
    <property type="component" value="Unassembled WGS sequence"/>
</dbReference>
<accession>A0A135T4F5</accession>
<reference evidence="2 3" key="1">
    <citation type="submission" date="2014-02" db="EMBL/GenBank/DDBJ databases">
        <title>The genome sequence of Colletotrichum simmondsii CBS122122.</title>
        <authorList>
            <person name="Baroncelli R."/>
            <person name="Thon M.R."/>
        </authorList>
    </citation>
    <scope>NUCLEOTIDE SEQUENCE [LARGE SCALE GENOMIC DNA]</scope>
    <source>
        <strain evidence="2 3">CBS122122</strain>
    </source>
</reference>